<sequence length="393" mass="43331">MEYTQERIATLHQLTSGPVGFDGLEGILERTAIVVPMTDREQESPAAAGVLSALETLEPEPAAVIVPVRADSDTIEPFREWLESFTLPIHVRWCTAPAVDTLLGKHDLKGAYGKGRDVWLALGEAADEAEYVVVHDADATSFRADHIARLLAPLSMGYSFSKGYYARVEDGNLYGRLCRLFYEPMIRTLEDSHDDPLLSYLAAFRYALAGEFAMTAELARTLRPPRTWGLEVATLGDAYSFAGFDGTAQVDLGVHQHDHRPVTGSGGLESMSQEVARTLFAVIESSGVTIEYDTLASRYLSRAESLVEQYKADAIFNDLAYDPDDEQTQIKRYARTIAELSLSGTESTRERLRPEAASHGRLPAWRETPFDPGAVRTASTPWQAPLSEPTTQD</sequence>
<feature type="compositionally biased region" description="Polar residues" evidence="1">
    <location>
        <begin position="377"/>
        <end position="393"/>
    </location>
</feature>
<gene>
    <name evidence="2" type="ORF">OB919_09840</name>
</gene>
<organism evidence="2 3">
    <name type="scientific">Natronosalvus hydrolyticus</name>
    <dbReference type="NCBI Taxonomy" id="2979988"/>
    <lineage>
        <taxon>Archaea</taxon>
        <taxon>Methanobacteriati</taxon>
        <taxon>Methanobacteriota</taxon>
        <taxon>Stenosarchaea group</taxon>
        <taxon>Halobacteria</taxon>
        <taxon>Halobacteriales</taxon>
        <taxon>Natrialbaceae</taxon>
        <taxon>Natronosalvus</taxon>
    </lineage>
</organism>
<dbReference type="Gene3D" id="3.90.550.10">
    <property type="entry name" value="Spore Coat Polysaccharide Biosynthesis Protein SpsA, Chain A"/>
    <property type="match status" value="1"/>
</dbReference>
<dbReference type="GO" id="GO:0016740">
    <property type="term" value="F:transferase activity"/>
    <property type="evidence" value="ECO:0007669"/>
    <property type="project" value="UniProtKB-KW"/>
</dbReference>
<dbReference type="Proteomes" id="UP001321047">
    <property type="component" value="Unassembled WGS sequence"/>
</dbReference>
<dbReference type="RefSeq" id="WP_342808626.1">
    <property type="nucleotide sequence ID" value="NZ_JAOPJZ010000006.1"/>
</dbReference>
<dbReference type="InterPro" id="IPR029044">
    <property type="entry name" value="Nucleotide-diphossugar_trans"/>
</dbReference>
<evidence type="ECO:0000256" key="1">
    <source>
        <dbReference type="SAM" id="MobiDB-lite"/>
    </source>
</evidence>
<keyword evidence="2" id="KW-0808">Transferase</keyword>
<dbReference type="EMBL" id="JAOPJZ010000006">
    <property type="protein sequence ID" value="MCU4752284.1"/>
    <property type="molecule type" value="Genomic_DNA"/>
</dbReference>
<accession>A0AAP2ZA94</accession>
<proteinExistence type="predicted"/>
<dbReference type="SUPFAM" id="SSF53448">
    <property type="entry name" value="Nucleotide-diphospho-sugar transferases"/>
    <property type="match status" value="1"/>
</dbReference>
<evidence type="ECO:0000313" key="3">
    <source>
        <dbReference type="Proteomes" id="UP001321047"/>
    </source>
</evidence>
<feature type="compositionally biased region" description="Basic and acidic residues" evidence="1">
    <location>
        <begin position="347"/>
        <end position="358"/>
    </location>
</feature>
<protein>
    <submittedName>
        <fullName evidence="2">Glycosyl transferase family 2</fullName>
    </submittedName>
</protein>
<dbReference type="AlphaFoldDB" id="A0AAP2ZA94"/>
<comment type="caution">
    <text evidence="2">The sequence shown here is derived from an EMBL/GenBank/DDBJ whole genome shotgun (WGS) entry which is preliminary data.</text>
</comment>
<feature type="region of interest" description="Disordered" evidence="1">
    <location>
        <begin position="343"/>
        <end position="393"/>
    </location>
</feature>
<name>A0AAP2ZA94_9EURY</name>
<evidence type="ECO:0000313" key="2">
    <source>
        <dbReference type="EMBL" id="MCU4752284.1"/>
    </source>
</evidence>
<reference evidence="2 3" key="1">
    <citation type="submission" date="2022-09" db="EMBL/GenBank/DDBJ databases">
        <title>Enrichment on poylsaccharides allowed isolation of novel metabolic and taxonomic groups of Haloarchaea.</title>
        <authorList>
            <person name="Sorokin D.Y."/>
            <person name="Elcheninov A.G."/>
            <person name="Khizhniak T.V."/>
            <person name="Kolganova T.V."/>
            <person name="Kublanov I.V."/>
        </authorList>
    </citation>
    <scope>NUCLEOTIDE SEQUENCE [LARGE SCALE GENOMIC DNA]</scope>
    <source>
        <strain evidence="2 3">AArc-curdl1</strain>
    </source>
</reference>
<keyword evidence="3" id="KW-1185">Reference proteome</keyword>